<dbReference type="Proteomes" id="UP000054279">
    <property type="component" value="Unassembled WGS sequence"/>
</dbReference>
<keyword evidence="2" id="KW-0732">Signal</keyword>
<dbReference type="HOGENOM" id="CLU_1647833_0_0_1"/>
<accession>A0A0C9V004</accession>
<organism evidence="3 4">
    <name type="scientific">Sphaerobolus stellatus (strain SS14)</name>
    <dbReference type="NCBI Taxonomy" id="990650"/>
    <lineage>
        <taxon>Eukaryota</taxon>
        <taxon>Fungi</taxon>
        <taxon>Dikarya</taxon>
        <taxon>Basidiomycota</taxon>
        <taxon>Agaricomycotina</taxon>
        <taxon>Agaricomycetes</taxon>
        <taxon>Phallomycetidae</taxon>
        <taxon>Geastrales</taxon>
        <taxon>Sphaerobolaceae</taxon>
        <taxon>Sphaerobolus</taxon>
    </lineage>
</organism>
<evidence type="ECO:0000313" key="4">
    <source>
        <dbReference type="Proteomes" id="UP000054279"/>
    </source>
</evidence>
<proteinExistence type="predicted"/>
<dbReference type="EMBL" id="KN837251">
    <property type="protein sequence ID" value="KIJ30951.1"/>
    <property type="molecule type" value="Genomic_DNA"/>
</dbReference>
<evidence type="ECO:0000313" key="3">
    <source>
        <dbReference type="EMBL" id="KIJ30951.1"/>
    </source>
</evidence>
<evidence type="ECO:0000256" key="2">
    <source>
        <dbReference type="SAM" id="SignalP"/>
    </source>
</evidence>
<dbReference type="AlphaFoldDB" id="A0A0C9V004"/>
<name>A0A0C9V004_SPHS4</name>
<protein>
    <submittedName>
        <fullName evidence="3">Uncharacterized protein</fullName>
    </submittedName>
</protein>
<dbReference type="OrthoDB" id="3116195at2759"/>
<evidence type="ECO:0000256" key="1">
    <source>
        <dbReference type="SAM" id="MobiDB-lite"/>
    </source>
</evidence>
<keyword evidence="4" id="KW-1185">Reference proteome</keyword>
<feature type="chain" id="PRO_5002204404" evidence="2">
    <location>
        <begin position="19"/>
        <end position="161"/>
    </location>
</feature>
<reference evidence="3 4" key="1">
    <citation type="submission" date="2014-06" db="EMBL/GenBank/DDBJ databases">
        <title>Evolutionary Origins and Diversification of the Mycorrhizal Mutualists.</title>
        <authorList>
            <consortium name="DOE Joint Genome Institute"/>
            <consortium name="Mycorrhizal Genomics Consortium"/>
            <person name="Kohler A."/>
            <person name="Kuo A."/>
            <person name="Nagy L.G."/>
            <person name="Floudas D."/>
            <person name="Copeland A."/>
            <person name="Barry K.W."/>
            <person name="Cichocki N."/>
            <person name="Veneault-Fourrey C."/>
            <person name="LaButti K."/>
            <person name="Lindquist E.A."/>
            <person name="Lipzen A."/>
            <person name="Lundell T."/>
            <person name="Morin E."/>
            <person name="Murat C."/>
            <person name="Riley R."/>
            <person name="Ohm R."/>
            <person name="Sun H."/>
            <person name="Tunlid A."/>
            <person name="Henrissat B."/>
            <person name="Grigoriev I.V."/>
            <person name="Hibbett D.S."/>
            <person name="Martin F."/>
        </authorList>
    </citation>
    <scope>NUCLEOTIDE SEQUENCE [LARGE SCALE GENOMIC DNA]</scope>
    <source>
        <strain evidence="3 4">SS14</strain>
    </source>
</reference>
<feature type="signal peptide" evidence="2">
    <location>
        <begin position="1"/>
        <end position="18"/>
    </location>
</feature>
<feature type="non-terminal residue" evidence="3">
    <location>
        <position position="161"/>
    </location>
</feature>
<gene>
    <name evidence="3" type="ORF">M422DRAFT_267472</name>
</gene>
<sequence>MHSLSKILPSILLAVATSVIPQAVVNVVVPPALGGLFTTGNALNLTNTQTDTATIVLTANIVDQKSGPPDDVPPNEPVPDTAVIAVDGKVTVSGTPSRRSLPRRTMQKRSPSDYKLLFNGTGTGPNDRDASIDGTAYLTYTVVPNSTYSVDACLDFCDGVD</sequence>
<feature type="region of interest" description="Disordered" evidence="1">
    <location>
        <begin position="95"/>
        <end position="128"/>
    </location>
</feature>